<dbReference type="OrthoDB" id="3202607at2759"/>
<dbReference type="InParanoid" id="D8Q0U6"/>
<protein>
    <submittedName>
        <fullName evidence="2">Uncharacterized protein</fullName>
    </submittedName>
</protein>
<proteinExistence type="predicted"/>
<feature type="compositionally biased region" description="Acidic residues" evidence="1">
    <location>
        <begin position="507"/>
        <end position="526"/>
    </location>
</feature>
<feature type="region of interest" description="Disordered" evidence="1">
    <location>
        <begin position="499"/>
        <end position="526"/>
    </location>
</feature>
<feature type="region of interest" description="Disordered" evidence="1">
    <location>
        <begin position="1"/>
        <end position="23"/>
    </location>
</feature>
<evidence type="ECO:0000313" key="3">
    <source>
        <dbReference type="Proteomes" id="UP000007431"/>
    </source>
</evidence>
<evidence type="ECO:0000313" key="2">
    <source>
        <dbReference type="EMBL" id="EFI98400.1"/>
    </source>
</evidence>
<organism evidence="3">
    <name type="scientific">Schizophyllum commune (strain H4-8 / FGSC 9210)</name>
    <name type="common">Split gill fungus</name>
    <dbReference type="NCBI Taxonomy" id="578458"/>
    <lineage>
        <taxon>Eukaryota</taxon>
        <taxon>Fungi</taxon>
        <taxon>Dikarya</taxon>
        <taxon>Basidiomycota</taxon>
        <taxon>Agaricomycotina</taxon>
        <taxon>Agaricomycetes</taxon>
        <taxon>Agaricomycetidae</taxon>
        <taxon>Agaricales</taxon>
        <taxon>Schizophyllaceae</taxon>
        <taxon>Schizophyllum</taxon>
    </lineage>
</organism>
<sequence>MAATTSTFNHDHDHAAPVRPSLSRSDVTMRRTLRSGNSFGIWDGEAIDVVDSQFNLAEYVKRSVEEERDELSDDENEYEYGTPDHCTGLDAQARSCPTAAAEAILPQPEGAAARACGTFDGYERPKRRTREHRKRKREAAKLTAADEADVEVRESTRRKYIDNAEPLSTGIRLTGLRVTRTGYTAMRDATLQGRPYRLDELVGPQSKFKFNLVPWNGRKPVPLLANGRLVFGCMPGRPDDSPGWDEDMKDWAKTIHETLPHLTLTSAQKEHRRGSFPATAHGHSYGGGQQQPMTISEHPKNAPHFRRIMEHPGAIRSSGFNNGATKGWAPKLHTYLRDNRRILRSRLPHLRHNFRSSVWAATTVNYGPRTATYPHKDYANLPWGWCPITALGNYDPKRGGHLVLWELGLVIEFPPRSTIIIPSGLLTHSNVSVGPNETRFSVTQYTAGAIIRWVDQQFQTKEAFLAGLSPERRAEEAAKDKTRYLRGLAMFSTLDELQARHEAKGDADEDSDLTELEDEDRDDLDV</sequence>
<name>D8Q0U6_SCHCM</name>
<dbReference type="KEGG" id="scm:SCHCO_02598331"/>
<dbReference type="HOGENOM" id="CLU_031314_2_1_1"/>
<dbReference type="Gene3D" id="3.60.130.30">
    <property type="match status" value="1"/>
</dbReference>
<dbReference type="STRING" id="578458.D8Q0U6"/>
<gene>
    <name evidence="2" type="ORF">SCHCODRAFT_234174</name>
</gene>
<keyword evidence="3" id="KW-1185">Reference proteome</keyword>
<dbReference type="Proteomes" id="UP000007431">
    <property type="component" value="Unassembled WGS sequence"/>
</dbReference>
<dbReference type="OMA" id="PSAILWH"/>
<dbReference type="GeneID" id="9590701"/>
<dbReference type="RefSeq" id="XP_003033303.1">
    <property type="nucleotide sequence ID" value="XM_003033257.1"/>
</dbReference>
<reference evidence="2 3" key="1">
    <citation type="journal article" date="2010" name="Nat. Biotechnol.">
        <title>Genome sequence of the model mushroom Schizophyllum commune.</title>
        <authorList>
            <person name="Ohm R.A."/>
            <person name="de Jong J.F."/>
            <person name="Lugones L.G."/>
            <person name="Aerts A."/>
            <person name="Kothe E."/>
            <person name="Stajich J.E."/>
            <person name="de Vries R.P."/>
            <person name="Record E."/>
            <person name="Levasseur A."/>
            <person name="Baker S.E."/>
            <person name="Bartholomew K.A."/>
            <person name="Coutinho P.M."/>
            <person name="Erdmann S."/>
            <person name="Fowler T.J."/>
            <person name="Gathman A.C."/>
            <person name="Lombard V."/>
            <person name="Henrissat B."/>
            <person name="Knabe N."/>
            <person name="Kuees U."/>
            <person name="Lilly W.W."/>
            <person name="Lindquist E."/>
            <person name="Lucas S."/>
            <person name="Magnuson J.K."/>
            <person name="Piumi F."/>
            <person name="Raudaskoski M."/>
            <person name="Salamov A."/>
            <person name="Schmutz J."/>
            <person name="Schwarze F.W.M.R."/>
            <person name="vanKuyk P.A."/>
            <person name="Horton J.S."/>
            <person name="Grigoriev I.V."/>
            <person name="Woesten H.A.B."/>
        </authorList>
    </citation>
    <scope>NUCLEOTIDE SEQUENCE [LARGE SCALE GENOMIC DNA]</scope>
    <source>
        <strain evidence="3">H4-8 / FGSC 9210</strain>
    </source>
</reference>
<accession>D8Q0U6</accession>
<dbReference type="VEuPathDB" id="FungiDB:SCHCODRAFT_02598331"/>
<dbReference type="eggNOG" id="ENOG502SNUP">
    <property type="taxonomic scope" value="Eukaryota"/>
</dbReference>
<dbReference type="AlphaFoldDB" id="D8Q0U6"/>
<dbReference type="EMBL" id="GL377305">
    <property type="protein sequence ID" value="EFI98400.1"/>
    <property type="molecule type" value="Genomic_DNA"/>
</dbReference>
<evidence type="ECO:0000256" key="1">
    <source>
        <dbReference type="SAM" id="MobiDB-lite"/>
    </source>
</evidence>